<gene>
    <name evidence="3" type="ORF">B7R22_15865</name>
</gene>
<feature type="domain" description="Isochorismatase-like" evidence="2">
    <location>
        <begin position="27"/>
        <end position="214"/>
    </location>
</feature>
<dbReference type="AlphaFoldDB" id="A0A3E0VSQ8"/>
<dbReference type="InterPro" id="IPR000868">
    <property type="entry name" value="Isochorismatase-like_dom"/>
</dbReference>
<reference evidence="3 4" key="1">
    <citation type="submission" date="2017-04" db="EMBL/GenBank/DDBJ databases">
        <title>Comparative genome analysis of Subtercola boreus.</title>
        <authorList>
            <person name="Cho Y.-J."/>
            <person name="Cho A."/>
            <person name="Kim O.-S."/>
            <person name="Lee J.-I."/>
        </authorList>
    </citation>
    <scope>NUCLEOTIDE SEQUENCE [LARGE SCALE GENOMIC DNA]</scope>
    <source>
        <strain evidence="3 4">P27479</strain>
    </source>
</reference>
<dbReference type="Gene3D" id="3.40.50.850">
    <property type="entry name" value="Isochorismatase-like"/>
    <property type="match status" value="1"/>
</dbReference>
<dbReference type="PANTHER" id="PTHR43540">
    <property type="entry name" value="PEROXYUREIDOACRYLATE/UREIDOACRYLATE AMIDOHYDROLASE-RELATED"/>
    <property type="match status" value="1"/>
</dbReference>
<evidence type="ECO:0000313" key="3">
    <source>
        <dbReference type="EMBL" id="RFA12403.1"/>
    </source>
</evidence>
<evidence type="ECO:0000313" key="4">
    <source>
        <dbReference type="Proteomes" id="UP000256541"/>
    </source>
</evidence>
<dbReference type="EMBL" id="NBXB01000042">
    <property type="protein sequence ID" value="RFA12403.1"/>
    <property type="molecule type" value="Genomic_DNA"/>
</dbReference>
<evidence type="ECO:0000259" key="2">
    <source>
        <dbReference type="Pfam" id="PF00857"/>
    </source>
</evidence>
<accession>A0A3E0VSQ8</accession>
<name>A0A3E0VSQ8_9MICO</name>
<organism evidence="3 4">
    <name type="scientific">Subtercola boreus</name>
    <dbReference type="NCBI Taxonomy" id="120213"/>
    <lineage>
        <taxon>Bacteria</taxon>
        <taxon>Bacillati</taxon>
        <taxon>Actinomycetota</taxon>
        <taxon>Actinomycetes</taxon>
        <taxon>Micrococcales</taxon>
        <taxon>Microbacteriaceae</taxon>
        <taxon>Subtercola</taxon>
    </lineage>
</organism>
<dbReference type="OrthoDB" id="3174612at2"/>
<comment type="caution">
    <text evidence="3">The sequence shown here is derived from an EMBL/GenBank/DDBJ whole genome shotgun (WGS) entry which is preliminary data.</text>
</comment>
<dbReference type="InterPro" id="IPR050272">
    <property type="entry name" value="Isochorismatase-like_hydrls"/>
</dbReference>
<dbReference type="SUPFAM" id="SSF52499">
    <property type="entry name" value="Isochorismatase-like hydrolases"/>
    <property type="match status" value="1"/>
</dbReference>
<dbReference type="Proteomes" id="UP000256541">
    <property type="component" value="Unassembled WGS sequence"/>
</dbReference>
<dbReference type="CDD" id="cd00431">
    <property type="entry name" value="cysteine_hydrolases"/>
    <property type="match status" value="1"/>
</dbReference>
<dbReference type="Pfam" id="PF00857">
    <property type="entry name" value="Isochorismatase"/>
    <property type="match status" value="1"/>
</dbReference>
<proteinExistence type="predicted"/>
<sequence>MHGAEEPNTGLRERQFAALTAPGQTGALLVVDVQRSFADPDYLPWVDADYLPVIAQTVVSVAALVEEARALGTPVVWIQLGQTPDRPWKSSLWLRDIPADQPWPGADEPCVLGTPGAEWFGMAPAEGELVVTKRGYSGFFGTTLEHELHERGIDWVSVVGLTIDCCVDATARDAFQAGWPVLVPADATAAYDAELQANSLANVALNSGVVVTSADVVALWRLAS</sequence>
<dbReference type="InterPro" id="IPR036380">
    <property type="entry name" value="Isochorismatase-like_sf"/>
</dbReference>
<keyword evidence="1" id="KW-0378">Hydrolase</keyword>
<protein>
    <recommendedName>
        <fullName evidence="2">Isochorismatase-like domain-containing protein</fullName>
    </recommendedName>
</protein>
<evidence type="ECO:0000256" key="1">
    <source>
        <dbReference type="ARBA" id="ARBA00022801"/>
    </source>
</evidence>
<dbReference type="GO" id="GO:0016787">
    <property type="term" value="F:hydrolase activity"/>
    <property type="evidence" value="ECO:0007669"/>
    <property type="project" value="UniProtKB-KW"/>
</dbReference>